<reference evidence="1 2" key="1">
    <citation type="journal article" date="2021" name="Int. J. Syst. Evol. Microbiol.">
        <title>Clostridium zeae sp. nov., isolated from corn silage.</title>
        <authorList>
            <person name="Kobayashi H."/>
            <person name="Tanizawa Y."/>
            <person name="Yagura M."/>
            <person name="Sakamoto M."/>
            <person name="Ohkuma M."/>
            <person name="Tohno M."/>
        </authorList>
    </citation>
    <scope>NUCLEOTIDE SEQUENCE [LARGE SCALE GENOMIC DNA]</scope>
    <source>
        <strain evidence="1 2">CSC2</strain>
    </source>
</reference>
<sequence length="446" mass="53339">MNNQDLIDDIVKEDMHENAEMIIEKSGIDLLFAEMFKTYKDVSRYMSKEIGIDLELLQSIDYAKVVENKDLELMVSCIAMNGKQYSEEDILLLNIRSMFVVSWKMDIFFITHLKECAEANLRWNMVSRYFANRKVYGKKYMIYGMPYWLRNEQVNLLASIPEGYDLSEIRHIECGMIKTNDIQAHCKSQRDSRMIFMDYGVYVYLMEWIKMILCGYRVKRYNEESCFIEITEPVITCTNLFIVIVDILRNNGSVSNLPPSAMLFDKADIFIIKEIIMNQVDFMMAHEYGHILLKHKTQDEIKTNEEMEQSFKNEYEADNFALNWIRKSEARAIRINKEDCKNQKDYNNIQLHDLRNRKIEDIELLFTFFEMFDFVYQRILKVMDKEIKRSKNTHPTALLRRMNIKQFYDGNIDTKLMNYAEDFVRRMKAYMDSLSDDEIKRKIWRK</sequence>
<dbReference type="Gene3D" id="1.10.10.2910">
    <property type="match status" value="1"/>
</dbReference>
<protein>
    <recommendedName>
        <fullName evidence="3">IrrE N-terminal-like domain-containing protein</fullName>
    </recommendedName>
</protein>
<comment type="caution">
    <text evidence="1">The sequence shown here is derived from an EMBL/GenBank/DDBJ whole genome shotgun (WGS) entry which is preliminary data.</text>
</comment>
<proteinExistence type="predicted"/>
<dbReference type="RefSeq" id="WP_206870689.1">
    <property type="nucleotide sequence ID" value="NZ_BMBA01000002.1"/>
</dbReference>
<keyword evidence="2" id="KW-1185">Reference proteome</keyword>
<organism evidence="1 2">
    <name type="scientific">Clostridium zeae</name>
    <dbReference type="NCBI Taxonomy" id="2759022"/>
    <lineage>
        <taxon>Bacteria</taxon>
        <taxon>Bacillati</taxon>
        <taxon>Bacillota</taxon>
        <taxon>Clostridia</taxon>
        <taxon>Eubacteriales</taxon>
        <taxon>Clostridiaceae</taxon>
        <taxon>Clostridium</taxon>
    </lineage>
</organism>
<dbReference type="EMBL" id="BMBA01000002">
    <property type="protein sequence ID" value="GFZ32442.1"/>
    <property type="molecule type" value="Genomic_DNA"/>
</dbReference>
<name>A0ABQ1ECE2_9CLOT</name>
<evidence type="ECO:0000313" key="2">
    <source>
        <dbReference type="Proteomes" id="UP000663802"/>
    </source>
</evidence>
<evidence type="ECO:0008006" key="3">
    <source>
        <dbReference type="Google" id="ProtNLM"/>
    </source>
</evidence>
<evidence type="ECO:0000313" key="1">
    <source>
        <dbReference type="EMBL" id="GFZ32442.1"/>
    </source>
</evidence>
<accession>A0ABQ1ECE2</accession>
<gene>
    <name evidence="1" type="ORF">CSC2_29680</name>
</gene>
<dbReference type="Proteomes" id="UP000663802">
    <property type="component" value="Unassembled WGS sequence"/>
</dbReference>